<feature type="signal peptide" evidence="5">
    <location>
        <begin position="1"/>
        <end position="24"/>
    </location>
</feature>
<evidence type="ECO:0000313" key="7">
    <source>
        <dbReference type="EMBL" id="MBL7632558.1"/>
    </source>
</evidence>
<accession>A0A937RTL9</accession>
<organism evidence="7 8">
    <name type="scientific">Frankia nepalensis</name>
    <dbReference type="NCBI Taxonomy" id="1836974"/>
    <lineage>
        <taxon>Bacteria</taxon>
        <taxon>Bacillati</taxon>
        <taxon>Actinomycetota</taxon>
        <taxon>Actinomycetes</taxon>
        <taxon>Frankiales</taxon>
        <taxon>Frankiaceae</taxon>
        <taxon>Frankia</taxon>
    </lineage>
</organism>
<dbReference type="AlphaFoldDB" id="A0A937RTL9"/>
<evidence type="ECO:0000256" key="3">
    <source>
        <dbReference type="PROSITE-ProRule" id="PRU00473"/>
    </source>
</evidence>
<dbReference type="PANTHER" id="PTHR30329:SF20">
    <property type="entry name" value="EXPORTED PROTEIN"/>
    <property type="match status" value="1"/>
</dbReference>
<feature type="region of interest" description="Disordered" evidence="4">
    <location>
        <begin position="26"/>
        <end position="72"/>
    </location>
</feature>
<gene>
    <name evidence="7" type="ORF">I7412_36475</name>
</gene>
<evidence type="ECO:0000256" key="5">
    <source>
        <dbReference type="SAM" id="SignalP"/>
    </source>
</evidence>
<dbReference type="Pfam" id="PF00691">
    <property type="entry name" value="OmpA"/>
    <property type="match status" value="1"/>
</dbReference>
<dbReference type="PRINTS" id="PR01021">
    <property type="entry name" value="OMPADOMAIN"/>
</dbReference>
<protein>
    <submittedName>
        <fullName evidence="7">OmpA family protein</fullName>
    </submittedName>
</protein>
<dbReference type="SUPFAM" id="SSF103088">
    <property type="entry name" value="OmpA-like"/>
    <property type="match status" value="1"/>
</dbReference>
<feature type="chain" id="PRO_5039139839" evidence="5">
    <location>
        <begin position="25"/>
        <end position="269"/>
    </location>
</feature>
<dbReference type="GO" id="GO:0009279">
    <property type="term" value="C:cell outer membrane"/>
    <property type="evidence" value="ECO:0007669"/>
    <property type="project" value="UniProtKB-SubCell"/>
</dbReference>
<dbReference type="InterPro" id="IPR050330">
    <property type="entry name" value="Bact_OuterMem_StrucFunc"/>
</dbReference>
<dbReference type="RefSeq" id="WP_203031862.1">
    <property type="nucleotide sequence ID" value="NZ_JAEACQ010000341.1"/>
</dbReference>
<reference evidence="7" key="1">
    <citation type="submission" date="2020-12" db="EMBL/GenBank/DDBJ databases">
        <title>Genomic characterization of non-nitrogen-fixing Frankia strains.</title>
        <authorList>
            <person name="Carlos-Shanley C."/>
            <person name="Guerra T."/>
            <person name="Hahn D."/>
        </authorList>
    </citation>
    <scope>NUCLEOTIDE SEQUENCE</scope>
    <source>
        <strain evidence="7">CN6</strain>
    </source>
</reference>
<name>A0A937RTL9_9ACTN</name>
<dbReference type="PROSITE" id="PS51257">
    <property type="entry name" value="PROKAR_LIPOPROTEIN"/>
    <property type="match status" value="1"/>
</dbReference>
<dbReference type="CDD" id="cd07185">
    <property type="entry name" value="OmpA_C-like"/>
    <property type="match status" value="1"/>
</dbReference>
<feature type="domain" description="OmpA-like" evidence="6">
    <location>
        <begin position="146"/>
        <end position="268"/>
    </location>
</feature>
<dbReference type="PROSITE" id="PS51123">
    <property type="entry name" value="OMPA_2"/>
    <property type="match status" value="1"/>
</dbReference>
<dbReference type="InterPro" id="IPR006664">
    <property type="entry name" value="OMP_bac"/>
</dbReference>
<dbReference type="EMBL" id="JAEACQ010000341">
    <property type="protein sequence ID" value="MBL7632558.1"/>
    <property type="molecule type" value="Genomic_DNA"/>
</dbReference>
<evidence type="ECO:0000256" key="2">
    <source>
        <dbReference type="ARBA" id="ARBA00023136"/>
    </source>
</evidence>
<evidence type="ECO:0000313" key="8">
    <source>
        <dbReference type="Proteomes" id="UP000604475"/>
    </source>
</evidence>
<keyword evidence="8" id="KW-1185">Reference proteome</keyword>
<dbReference type="InterPro" id="IPR036737">
    <property type="entry name" value="OmpA-like_sf"/>
</dbReference>
<dbReference type="InterPro" id="IPR006665">
    <property type="entry name" value="OmpA-like"/>
</dbReference>
<feature type="compositionally biased region" description="Low complexity" evidence="4">
    <location>
        <begin position="38"/>
        <end position="56"/>
    </location>
</feature>
<sequence>MRGTRPWRLAATAIVIGLAGVACGGSDGEPEAAATNSPPAVATAAEPTQEAASAAPSPVPTESLPPGAVQGLDDYGADGMLDPTCGTQDFGAGLVLRIPCEITTPNEPEYGSRLIQDSLYRLPGSIDINLDGISGSLLLARDDAGTKVVIVVFNSDNLFATGSDVLGSTDTMDNTIKLINSTFPGGILQVRGHTDATGSASGNQALSERRAAAARQYLLDHAVDATEVTAVGLGSSRPIAEEANPDGSPDPEGQSFNRRVEIVLRLPAS</sequence>
<proteinExistence type="predicted"/>
<evidence type="ECO:0000256" key="4">
    <source>
        <dbReference type="SAM" id="MobiDB-lite"/>
    </source>
</evidence>
<evidence type="ECO:0000259" key="6">
    <source>
        <dbReference type="PROSITE" id="PS51123"/>
    </source>
</evidence>
<dbReference type="Gene3D" id="3.30.1330.60">
    <property type="entry name" value="OmpA-like domain"/>
    <property type="match status" value="1"/>
</dbReference>
<comment type="subcellular location">
    <subcellularLocation>
        <location evidence="1">Cell outer membrane</location>
    </subcellularLocation>
</comment>
<dbReference type="PANTHER" id="PTHR30329">
    <property type="entry name" value="STATOR ELEMENT OF FLAGELLAR MOTOR COMPLEX"/>
    <property type="match status" value="1"/>
</dbReference>
<keyword evidence="5" id="KW-0732">Signal</keyword>
<keyword evidence="2 3" id="KW-0472">Membrane</keyword>
<comment type="caution">
    <text evidence="7">The sequence shown here is derived from an EMBL/GenBank/DDBJ whole genome shotgun (WGS) entry which is preliminary data.</text>
</comment>
<feature type="region of interest" description="Disordered" evidence="4">
    <location>
        <begin position="236"/>
        <end position="259"/>
    </location>
</feature>
<dbReference type="Proteomes" id="UP000604475">
    <property type="component" value="Unassembled WGS sequence"/>
</dbReference>
<evidence type="ECO:0000256" key="1">
    <source>
        <dbReference type="ARBA" id="ARBA00004442"/>
    </source>
</evidence>